<dbReference type="eggNOG" id="KOG4525">
    <property type="taxonomic scope" value="Eukaryota"/>
</dbReference>
<dbReference type="Proteomes" id="UP000030671">
    <property type="component" value="Unassembled WGS sequence"/>
</dbReference>
<dbReference type="InterPro" id="IPR053002">
    <property type="entry name" value="Metalloproteinase_M10B"/>
</dbReference>
<dbReference type="SUPFAM" id="SSF55486">
    <property type="entry name" value="Metalloproteases ('zincins'), catalytic domain"/>
    <property type="match status" value="1"/>
</dbReference>
<evidence type="ECO:0000256" key="1">
    <source>
        <dbReference type="SAM" id="MobiDB-lite"/>
    </source>
</evidence>
<accession>W4JNA8</accession>
<dbReference type="GO" id="GO:0005737">
    <property type="term" value="C:cytoplasm"/>
    <property type="evidence" value="ECO:0007669"/>
    <property type="project" value="TreeGrafter"/>
</dbReference>
<dbReference type="PANTHER" id="PTHR21054:SF2">
    <property type="entry name" value="MIP04191P"/>
    <property type="match status" value="1"/>
</dbReference>
<dbReference type="HOGENOM" id="CLU_009601_1_0_1"/>
<evidence type="ECO:0000313" key="2">
    <source>
        <dbReference type="EMBL" id="ETW75047.1"/>
    </source>
</evidence>
<sequence length="739" mass="81163">MSFPVLDNLADGDLIHQRFVLVTGTISSLNELNESASPYITVDTLSFPSQTFPISPETGAWKALVHLQPGPQTISFTLNGNASATLVVSNVSYLPLLHIAPLHLAIMVAKDSPQWMDCPPDKAASPSHRDLAAAIKKMRMWAYMCQAYTAEEMRKNGFGRRRSVSARFRLEEEWAQDTLSIADEEPTWRVTAKVHTIKSEYTTAQIRNSNLAQQNPRAGNKDGLYNYFHQAIGRYAGPFQVFKGESEGPVIAGLILDSHYDPAHDLITGHAALGGTGGEHGKVHLGMFGSHTHWAWPRFVEEMVPCLLDATRVTARSGVGNDNGECGTYWEACCIGQGAALHEVGHAFGLPHQSSGIMSRGYVEWNRSFVAKESYSARLKTPGRLSMPAKTSNHWHLADMLHLAIHPLFALPGDKPRTSTKAAISMQPLRDRVVIKSERGIALVTWTRNGRLVREEDMRARGLLDFVLKLDEVHKDFDETDAKREDKETPVKIGLTVTAGDGAQKTIEDFWEYTSEALVTLPGCEFVVKKKSVMSGGPEGSWGVWRWAVLLTKLGKKGQVIRAKKLQIQRGAWFDGVYVHYEDGTREIMGAKTTAHGGEMQLGGGTTWLSIGEDETIKSLKIRAGEYGFVNEVKFVKGEVAGAVPNGMEELKPDEGEKIIGFYGKHQHDNGYCPTLEFGILTIPAGAELPKEAYEIPALRNTDGGSAVTQAGGNGEAQGNDEKDEEDDGYISDGDEMEE</sequence>
<evidence type="ECO:0008006" key="4">
    <source>
        <dbReference type="Google" id="ProtNLM"/>
    </source>
</evidence>
<feature type="region of interest" description="Disordered" evidence="1">
    <location>
        <begin position="700"/>
        <end position="739"/>
    </location>
</feature>
<keyword evidence="3" id="KW-1185">Reference proteome</keyword>
<dbReference type="RefSeq" id="XP_009553494.1">
    <property type="nucleotide sequence ID" value="XM_009555199.1"/>
</dbReference>
<dbReference type="PANTHER" id="PTHR21054">
    <property type="entry name" value="ZINC METALLOPROTEINASE-RELATED"/>
    <property type="match status" value="1"/>
</dbReference>
<organism evidence="2 3">
    <name type="scientific">Heterobasidion irregulare (strain TC 32-1)</name>
    <dbReference type="NCBI Taxonomy" id="747525"/>
    <lineage>
        <taxon>Eukaryota</taxon>
        <taxon>Fungi</taxon>
        <taxon>Dikarya</taxon>
        <taxon>Basidiomycota</taxon>
        <taxon>Agaricomycotina</taxon>
        <taxon>Agaricomycetes</taxon>
        <taxon>Russulales</taxon>
        <taxon>Bondarzewiaceae</taxon>
        <taxon>Heterobasidion</taxon>
        <taxon>Heterobasidion annosum species complex</taxon>
    </lineage>
</organism>
<dbReference type="GeneID" id="20666334"/>
<dbReference type="Pfam" id="PF12044">
    <property type="entry name" value="Metallopep"/>
    <property type="match status" value="1"/>
</dbReference>
<reference evidence="2 3" key="1">
    <citation type="journal article" date="2012" name="New Phytol.">
        <title>Insight into trade-off between wood decay and parasitism from the genome of a fungal forest pathogen.</title>
        <authorList>
            <person name="Olson A."/>
            <person name="Aerts A."/>
            <person name="Asiegbu F."/>
            <person name="Belbahri L."/>
            <person name="Bouzid O."/>
            <person name="Broberg A."/>
            <person name="Canback B."/>
            <person name="Coutinho P.M."/>
            <person name="Cullen D."/>
            <person name="Dalman K."/>
            <person name="Deflorio G."/>
            <person name="van Diepen L.T."/>
            <person name="Dunand C."/>
            <person name="Duplessis S."/>
            <person name="Durling M."/>
            <person name="Gonthier P."/>
            <person name="Grimwood J."/>
            <person name="Fossdal C.G."/>
            <person name="Hansson D."/>
            <person name="Henrissat B."/>
            <person name="Hietala A."/>
            <person name="Himmelstrand K."/>
            <person name="Hoffmeister D."/>
            <person name="Hogberg N."/>
            <person name="James T.Y."/>
            <person name="Karlsson M."/>
            <person name="Kohler A."/>
            <person name="Kues U."/>
            <person name="Lee Y.H."/>
            <person name="Lin Y.C."/>
            <person name="Lind M."/>
            <person name="Lindquist E."/>
            <person name="Lombard V."/>
            <person name="Lucas S."/>
            <person name="Lunden K."/>
            <person name="Morin E."/>
            <person name="Murat C."/>
            <person name="Park J."/>
            <person name="Raffaello T."/>
            <person name="Rouze P."/>
            <person name="Salamov A."/>
            <person name="Schmutz J."/>
            <person name="Solheim H."/>
            <person name="Stahlberg J."/>
            <person name="Velez H."/>
            <person name="de Vries R.P."/>
            <person name="Wiebenga A."/>
            <person name="Woodward S."/>
            <person name="Yakovlev I."/>
            <person name="Garbelotto M."/>
            <person name="Martin F."/>
            <person name="Grigoriev I.V."/>
            <person name="Stenlid J."/>
        </authorList>
    </citation>
    <scope>NUCLEOTIDE SEQUENCE [LARGE SCALE GENOMIC DNA]</scope>
    <source>
        <strain evidence="2 3">TC 32-1</strain>
    </source>
</reference>
<evidence type="ECO:0000313" key="3">
    <source>
        <dbReference type="Proteomes" id="UP000030671"/>
    </source>
</evidence>
<dbReference type="Gene3D" id="2.100.10.30">
    <property type="entry name" value="Jacalin-like lectin domain"/>
    <property type="match status" value="1"/>
</dbReference>
<dbReference type="InterPro" id="IPR021917">
    <property type="entry name" value="Unchr_Zn-peptidase-like"/>
</dbReference>
<protein>
    <recommendedName>
        <fullName evidence="4">Jacalin-type lectin domain-containing protein</fullName>
    </recommendedName>
</protein>
<dbReference type="InParanoid" id="W4JNA8"/>
<dbReference type="EMBL" id="KI925467">
    <property type="protein sequence ID" value="ETW75047.1"/>
    <property type="molecule type" value="Genomic_DNA"/>
</dbReference>
<gene>
    <name evidence="2" type="ORF">HETIRDRAFT_108305</name>
</gene>
<feature type="compositionally biased region" description="Acidic residues" evidence="1">
    <location>
        <begin position="722"/>
        <end position="739"/>
    </location>
</feature>
<dbReference type="KEGG" id="hir:HETIRDRAFT_108305"/>
<proteinExistence type="predicted"/>
<dbReference type="InterPro" id="IPR036404">
    <property type="entry name" value="Jacalin-like_lectin_dom_sf"/>
</dbReference>
<dbReference type="AlphaFoldDB" id="W4JNA8"/>
<dbReference type="OrthoDB" id="74460at2759"/>
<name>W4JNA8_HETIT</name>
<dbReference type="FunCoup" id="W4JNA8">
    <property type="interactions" value="7"/>
</dbReference>